<protein>
    <submittedName>
        <fullName evidence="2">Uncharacterized protein</fullName>
    </submittedName>
</protein>
<sequence length="468" mass="51981">MQSLGKSLELHFTSSDISNTERLVNALNKERITKDPDNPIVSISGNRIAVRSPQIEEKDLGSLDNLGKYLKWAVTILGMKDPEVRYIMDPEVGKTCSLPAKVERMMDNTIAALTLPPSEVGDRAEFKTGFKANVVELLAAIRLMRRYGSTLQKQVAPKGHKSVQVTTEDLKSSLNGRAGLLEKGTSDFCLTFVKAVFNELTKPNGKSFPGKWVASVKASNKTKSNLGVLYKLGYETRVVNVQKVMSVVTHDVVLKDSLVPELWKKKDDGKVAFRFRDLSVLTEAQRKKLPELPKADNSNTEVVPIPGKIRMSASTTHREFRLACMMLLPLIDPKSEISPKDQLNTDPLSVKSKHILAYYSSNRDVVDATNLAYATYKAIGVKGSKATNLGFRSARGHAISLSANRVWMDKTGKEYKSFMEIPEHTRDFLLKFGHRILSENDDEESDAGEYQTAEEKNASPKGESSTQK</sequence>
<gene>
    <name evidence="2" type="primary">ORF2</name>
</gene>
<reference evidence="2" key="1">
    <citation type="journal article" date="2022" name="Virus Evol.">
        <title>Three new clades of putative viral RNA-dependent RNA polymerases with rare or unique catalytic triads discovered in libraries of ORFans from powdery mildews and the yeast of oenological interest Starmerella bacillaris.</title>
        <authorList>
            <person name="Forgia M."/>
            <person name="Chiapello M."/>
            <person name="Daghino S."/>
            <person name="Pacifico D."/>
            <person name="Crucitti D."/>
            <person name="Oliva D."/>
            <person name="Ayllon M."/>
            <person name="Turina M."/>
            <person name="Turina M."/>
        </authorList>
    </citation>
    <scope>NUCLEOTIDE SEQUENCE</scope>
    <source>
        <strain evidence="2">DMGA</strain>
    </source>
</reference>
<evidence type="ECO:0000313" key="2">
    <source>
        <dbReference type="EMBL" id="USW07203.1"/>
    </source>
</evidence>
<name>A0AAT9QE72_9VIRU</name>
<accession>A0AAT9QE72</accession>
<feature type="region of interest" description="Disordered" evidence="1">
    <location>
        <begin position="440"/>
        <end position="468"/>
    </location>
</feature>
<proteinExistence type="predicted"/>
<evidence type="ECO:0000256" key="1">
    <source>
        <dbReference type="SAM" id="MobiDB-lite"/>
    </source>
</evidence>
<reference evidence="2" key="2">
    <citation type="submission" date="2022-01" db="EMBL/GenBank/DDBJ databases">
        <authorList>
            <person name="Forgia M."/>
            <person name="Chiapello M."/>
            <person name="Stefania D."/>
            <person name="Pacifico D."/>
            <person name="Crucitti D."/>
            <person name="Oliva D."/>
            <person name="Turina M."/>
        </authorList>
    </citation>
    <scope>NUCLEOTIDE SEQUENCE</scope>
    <source>
        <strain evidence="2">DMGA</strain>
    </source>
</reference>
<organism evidence="2">
    <name type="scientific">Downy mildew lesion associated ormycovirus 3</name>
    <dbReference type="NCBI Taxonomy" id="3162771"/>
    <lineage>
        <taxon>Viruses</taxon>
        <taxon>Riboviria</taxon>
        <taxon>Orthornavirae</taxon>
        <taxon>Orpoviricetes</taxon>
        <taxon>Formycovirales</taxon>
        <taxon>Betaormycoviridae</taxon>
        <taxon>Vormycovirus</taxon>
        <taxon>Vormycovirus plasmoparae</taxon>
    </lineage>
</organism>
<dbReference type="EMBL" id="OM363730">
    <property type="protein sequence ID" value="USW07203.1"/>
    <property type="molecule type" value="Genomic_RNA"/>
</dbReference>